<evidence type="ECO:0000256" key="1">
    <source>
        <dbReference type="ARBA" id="ARBA00022553"/>
    </source>
</evidence>
<dbReference type="CDD" id="cd00383">
    <property type="entry name" value="trans_reg_C"/>
    <property type="match status" value="1"/>
</dbReference>
<organism evidence="8 9">
    <name type="scientific">Lentzea roselyniae</name>
    <dbReference type="NCBI Taxonomy" id="531940"/>
    <lineage>
        <taxon>Bacteria</taxon>
        <taxon>Bacillati</taxon>
        <taxon>Actinomycetota</taxon>
        <taxon>Actinomycetes</taxon>
        <taxon>Pseudonocardiales</taxon>
        <taxon>Pseudonocardiaceae</taxon>
        <taxon>Lentzea</taxon>
    </lineage>
</organism>
<dbReference type="PROSITE" id="PS51755">
    <property type="entry name" value="OMPR_PHOB"/>
    <property type="match status" value="1"/>
</dbReference>
<dbReference type="PANTHER" id="PTHR48111">
    <property type="entry name" value="REGULATOR OF RPOS"/>
    <property type="match status" value="1"/>
</dbReference>
<comment type="caution">
    <text evidence="8">The sequence shown here is derived from an EMBL/GenBank/DDBJ whole genome shotgun (WGS) entry which is preliminary data.</text>
</comment>
<dbReference type="SUPFAM" id="SSF52172">
    <property type="entry name" value="CheY-like"/>
    <property type="match status" value="1"/>
</dbReference>
<evidence type="ECO:0000259" key="6">
    <source>
        <dbReference type="PROSITE" id="PS50110"/>
    </source>
</evidence>
<evidence type="ECO:0000256" key="3">
    <source>
        <dbReference type="ARBA" id="ARBA00023125"/>
    </source>
</evidence>
<dbReference type="InterPro" id="IPR016032">
    <property type="entry name" value="Sig_transdc_resp-reg_C-effctor"/>
</dbReference>
<keyword evidence="2" id="KW-0902">Two-component regulatory system</keyword>
<evidence type="ECO:0008006" key="10">
    <source>
        <dbReference type="Google" id="ProtNLM"/>
    </source>
</evidence>
<keyword evidence="1" id="KW-0597">Phosphoprotein</keyword>
<gene>
    <name evidence="8" type="ORF">GCM10022267_35050</name>
</gene>
<dbReference type="EMBL" id="BAABBE010000009">
    <property type="protein sequence ID" value="GAA3645295.1"/>
    <property type="molecule type" value="Genomic_DNA"/>
</dbReference>
<evidence type="ECO:0000313" key="9">
    <source>
        <dbReference type="Proteomes" id="UP001500711"/>
    </source>
</evidence>
<name>A0ABP7B1U4_9PSEU</name>
<dbReference type="CDD" id="cd00156">
    <property type="entry name" value="REC"/>
    <property type="match status" value="1"/>
</dbReference>
<evidence type="ECO:0000256" key="5">
    <source>
        <dbReference type="PROSITE-ProRule" id="PRU01091"/>
    </source>
</evidence>
<dbReference type="Pfam" id="PF00486">
    <property type="entry name" value="Trans_reg_C"/>
    <property type="match status" value="1"/>
</dbReference>
<keyword evidence="3 5" id="KW-0238">DNA-binding</keyword>
<evidence type="ECO:0000256" key="4">
    <source>
        <dbReference type="PROSITE-ProRule" id="PRU00169"/>
    </source>
</evidence>
<evidence type="ECO:0000313" key="8">
    <source>
        <dbReference type="EMBL" id="GAA3645295.1"/>
    </source>
</evidence>
<comment type="caution">
    <text evidence="4">Lacks conserved residue(s) required for the propagation of feature annotation.</text>
</comment>
<dbReference type="SUPFAM" id="SSF46894">
    <property type="entry name" value="C-terminal effector domain of the bipartite response regulators"/>
    <property type="match status" value="1"/>
</dbReference>
<keyword evidence="9" id="KW-1185">Reference proteome</keyword>
<accession>A0ABP7B1U4</accession>
<dbReference type="PROSITE" id="PS50110">
    <property type="entry name" value="RESPONSE_REGULATORY"/>
    <property type="match status" value="1"/>
</dbReference>
<dbReference type="InterPro" id="IPR001789">
    <property type="entry name" value="Sig_transdc_resp-reg_receiver"/>
</dbReference>
<dbReference type="InterPro" id="IPR001867">
    <property type="entry name" value="OmpR/PhoB-type_DNA-bd"/>
</dbReference>
<reference evidence="9" key="1">
    <citation type="journal article" date="2019" name="Int. J. Syst. Evol. Microbiol.">
        <title>The Global Catalogue of Microorganisms (GCM) 10K type strain sequencing project: providing services to taxonomists for standard genome sequencing and annotation.</title>
        <authorList>
            <consortium name="The Broad Institute Genomics Platform"/>
            <consortium name="The Broad Institute Genome Sequencing Center for Infectious Disease"/>
            <person name="Wu L."/>
            <person name="Ma J."/>
        </authorList>
    </citation>
    <scope>NUCLEOTIDE SEQUENCE [LARGE SCALE GENOMIC DNA]</scope>
    <source>
        <strain evidence="9">JCM 17494</strain>
    </source>
</reference>
<feature type="domain" description="Response regulatory" evidence="6">
    <location>
        <begin position="35"/>
        <end position="149"/>
    </location>
</feature>
<dbReference type="Gene3D" id="3.40.50.2300">
    <property type="match status" value="1"/>
</dbReference>
<feature type="DNA-binding region" description="OmpR/PhoB-type" evidence="5">
    <location>
        <begin position="159"/>
        <end position="258"/>
    </location>
</feature>
<evidence type="ECO:0000259" key="7">
    <source>
        <dbReference type="PROSITE" id="PS51755"/>
    </source>
</evidence>
<protein>
    <recommendedName>
        <fullName evidence="10">DNA-binding response regulator, OmpR family, contains REC and winged-helix (WHTH) domain</fullName>
    </recommendedName>
</protein>
<dbReference type="InterPro" id="IPR039420">
    <property type="entry name" value="WalR-like"/>
</dbReference>
<dbReference type="PANTHER" id="PTHR48111:SF40">
    <property type="entry name" value="PHOSPHATE REGULON TRANSCRIPTIONAL REGULATORY PROTEIN PHOB"/>
    <property type="match status" value="1"/>
</dbReference>
<sequence length="271" mass="29450">MTGSALGAWESDSSQFHTRRRACLANKGRVQNRLAVLVVDHDADVVHQLLDGFTGQPVEPRVCPDPAEALLVLGRTCPDAVLLGPAVGKLDPIDFLTIVRADDPDVPVVVGAGPGSGDFAARAAEVGVTAVVPRPYRTRELLAFLGSLAPKTDTVEIRPMVIDLGRLRVDGAVPQFWLDGVLVQLPPMEFLMLRYFAERPGAVVSRNELVATLWADRPSAKSNTLNVHIMRLRKRLGDDDHNPTWIRVVRGLGYQFSVPPVGSRSPDVHPV</sequence>
<evidence type="ECO:0000256" key="2">
    <source>
        <dbReference type="ARBA" id="ARBA00023012"/>
    </source>
</evidence>
<dbReference type="InterPro" id="IPR011006">
    <property type="entry name" value="CheY-like_superfamily"/>
</dbReference>
<dbReference type="SMART" id="SM00862">
    <property type="entry name" value="Trans_reg_C"/>
    <property type="match status" value="1"/>
</dbReference>
<dbReference type="Proteomes" id="UP001500711">
    <property type="component" value="Unassembled WGS sequence"/>
</dbReference>
<dbReference type="InterPro" id="IPR036388">
    <property type="entry name" value="WH-like_DNA-bd_sf"/>
</dbReference>
<dbReference type="Gene3D" id="1.10.10.10">
    <property type="entry name" value="Winged helix-like DNA-binding domain superfamily/Winged helix DNA-binding domain"/>
    <property type="match status" value="1"/>
</dbReference>
<proteinExistence type="predicted"/>
<dbReference type="RefSeq" id="WP_346131097.1">
    <property type="nucleotide sequence ID" value="NZ_BAABBE010000009.1"/>
</dbReference>
<feature type="domain" description="OmpR/PhoB-type" evidence="7">
    <location>
        <begin position="159"/>
        <end position="258"/>
    </location>
</feature>